<dbReference type="InterPro" id="IPR051423">
    <property type="entry name" value="CD225/Dispanin"/>
</dbReference>
<keyword evidence="8" id="KW-1185">Reference proteome</keyword>
<dbReference type="GO" id="GO:0016020">
    <property type="term" value="C:membrane"/>
    <property type="evidence" value="ECO:0000318"/>
    <property type="project" value="GO_Central"/>
</dbReference>
<evidence type="ECO:0000256" key="1">
    <source>
        <dbReference type="ARBA" id="ARBA00004370"/>
    </source>
</evidence>
<dbReference type="EnsemblMetazoa" id="XM_030986927">
    <property type="protein sequence ID" value="XP_030842787"/>
    <property type="gene ID" value="LOC115924536"/>
</dbReference>
<dbReference type="RefSeq" id="XP_030842787.1">
    <property type="nucleotide sequence ID" value="XM_030986927.1"/>
</dbReference>
<protein>
    <submittedName>
        <fullName evidence="7">Uncharacterized protein</fullName>
    </submittedName>
</protein>
<dbReference type="Pfam" id="PF04505">
    <property type="entry name" value="CD225"/>
    <property type="match status" value="1"/>
</dbReference>
<feature type="transmembrane region" description="Helical" evidence="6">
    <location>
        <begin position="115"/>
        <end position="139"/>
    </location>
</feature>
<dbReference type="AlphaFoldDB" id="A0A7M7SZH0"/>
<evidence type="ECO:0000256" key="3">
    <source>
        <dbReference type="ARBA" id="ARBA00022692"/>
    </source>
</evidence>
<reference evidence="7" key="2">
    <citation type="submission" date="2021-01" db="UniProtKB">
        <authorList>
            <consortium name="EnsemblMetazoa"/>
        </authorList>
    </citation>
    <scope>IDENTIFICATION</scope>
</reference>
<dbReference type="KEGG" id="spu:115924536"/>
<keyword evidence="4 6" id="KW-1133">Transmembrane helix</keyword>
<comment type="similarity">
    <text evidence="2">Belongs to the CD225/Dispanin family.</text>
</comment>
<dbReference type="InParanoid" id="A0A7M7SZH0"/>
<organism evidence="7 8">
    <name type="scientific">Strongylocentrotus purpuratus</name>
    <name type="common">Purple sea urchin</name>
    <dbReference type="NCBI Taxonomy" id="7668"/>
    <lineage>
        <taxon>Eukaryota</taxon>
        <taxon>Metazoa</taxon>
        <taxon>Echinodermata</taxon>
        <taxon>Eleutherozoa</taxon>
        <taxon>Echinozoa</taxon>
        <taxon>Echinoidea</taxon>
        <taxon>Euechinoidea</taxon>
        <taxon>Echinacea</taxon>
        <taxon>Camarodonta</taxon>
        <taxon>Echinidea</taxon>
        <taxon>Strongylocentrotidae</taxon>
        <taxon>Strongylocentrotus</taxon>
    </lineage>
</organism>
<keyword evidence="5 6" id="KW-0472">Membrane</keyword>
<evidence type="ECO:0000256" key="4">
    <source>
        <dbReference type="ARBA" id="ARBA00022989"/>
    </source>
</evidence>
<evidence type="ECO:0000313" key="7">
    <source>
        <dbReference type="EnsemblMetazoa" id="XP_030842787"/>
    </source>
</evidence>
<evidence type="ECO:0000256" key="6">
    <source>
        <dbReference type="SAM" id="Phobius"/>
    </source>
</evidence>
<dbReference type="FunCoup" id="A0A7M7SZH0">
    <property type="interactions" value="8"/>
</dbReference>
<dbReference type="InterPro" id="IPR007593">
    <property type="entry name" value="CD225/Dispanin_fam"/>
</dbReference>
<dbReference type="GeneID" id="115924536"/>
<feature type="transmembrane region" description="Helical" evidence="6">
    <location>
        <begin position="70"/>
        <end position="94"/>
    </location>
</feature>
<comment type="subcellular location">
    <subcellularLocation>
        <location evidence="1">Membrane</location>
    </subcellularLocation>
</comment>
<dbReference type="Proteomes" id="UP000007110">
    <property type="component" value="Unassembled WGS sequence"/>
</dbReference>
<evidence type="ECO:0000256" key="5">
    <source>
        <dbReference type="ARBA" id="ARBA00023136"/>
    </source>
</evidence>
<dbReference type="OMA" id="SAYDNRY"/>
<name>A0A7M7SZH0_STRPU</name>
<dbReference type="PANTHER" id="PTHR14948:SF44">
    <property type="entry name" value="PROLINE-RICH TRANSMEMBRANE PROTEIN 1-LIKE"/>
    <property type="match status" value="1"/>
</dbReference>
<keyword evidence="3 6" id="KW-0812">Transmembrane</keyword>
<reference evidence="8" key="1">
    <citation type="submission" date="2015-02" db="EMBL/GenBank/DDBJ databases">
        <title>Genome sequencing for Strongylocentrotus purpuratus.</title>
        <authorList>
            <person name="Murali S."/>
            <person name="Liu Y."/>
            <person name="Vee V."/>
            <person name="English A."/>
            <person name="Wang M."/>
            <person name="Skinner E."/>
            <person name="Han Y."/>
            <person name="Muzny D.M."/>
            <person name="Worley K.C."/>
            <person name="Gibbs R.A."/>
        </authorList>
    </citation>
    <scope>NUCLEOTIDE SEQUENCE</scope>
</reference>
<accession>A0A7M7SZH0</accession>
<sequence length="141" mass="15016">MATTEVNITSVAGNPVYPGYPPQQTYVTPEAPRTYTQAVHTAQPPAVVVHTAPQTSGMIRQAPSQPVRDYTMFAVIVTLCFCLPFGIVGIVKASEAKTKQNSGDVEGARQAAKSAFTWSLAGLIFGVVATLVVIIYYAVIQ</sequence>
<evidence type="ECO:0000313" key="8">
    <source>
        <dbReference type="Proteomes" id="UP000007110"/>
    </source>
</evidence>
<evidence type="ECO:0000256" key="2">
    <source>
        <dbReference type="ARBA" id="ARBA00006843"/>
    </source>
</evidence>
<dbReference type="OrthoDB" id="6146244at2759"/>
<proteinExistence type="inferred from homology"/>
<dbReference type="PANTHER" id="PTHR14948">
    <property type="entry name" value="NG5"/>
    <property type="match status" value="1"/>
</dbReference>